<evidence type="ECO:0000256" key="1">
    <source>
        <dbReference type="SAM" id="MobiDB-lite"/>
    </source>
</evidence>
<dbReference type="EMBL" id="JAULSW010000001">
    <property type="protein sequence ID" value="KAK3393593.1"/>
    <property type="molecule type" value="Genomic_DNA"/>
</dbReference>
<feature type="region of interest" description="Disordered" evidence="1">
    <location>
        <begin position="64"/>
        <end position="83"/>
    </location>
</feature>
<evidence type="ECO:0000313" key="2">
    <source>
        <dbReference type="EMBL" id="KAK3393593.1"/>
    </source>
</evidence>
<protein>
    <submittedName>
        <fullName evidence="2">Uncharacterized protein</fullName>
    </submittedName>
</protein>
<sequence>MSKAAIFFHVDRSIAPLHNAYTRFSFYAEHYRQGRDKRKSQACKKPCGPPSGRDEACDYSSVSQGCHARHDKRSKKTEGEIPDKINTLTHSRATPQAAGVRADHGPLSTPRLIRAPGSRECQPADGRPPGTRLPPRCDAFKVSDRGPNLVLPSALKAQSGPVAEGPPREGKCVVYTICELVCSTLHQQTLPTSSLSLPSSRR</sequence>
<evidence type="ECO:0000313" key="3">
    <source>
        <dbReference type="Proteomes" id="UP001285441"/>
    </source>
</evidence>
<keyword evidence="3" id="KW-1185">Reference proteome</keyword>
<feature type="region of interest" description="Disordered" evidence="1">
    <location>
        <begin position="35"/>
        <end position="55"/>
    </location>
</feature>
<accession>A0AAE0U799</accession>
<feature type="region of interest" description="Disordered" evidence="1">
    <location>
        <begin position="90"/>
        <end position="134"/>
    </location>
</feature>
<reference evidence="2" key="2">
    <citation type="submission" date="2023-06" db="EMBL/GenBank/DDBJ databases">
        <authorList>
            <consortium name="Lawrence Berkeley National Laboratory"/>
            <person name="Haridas S."/>
            <person name="Hensen N."/>
            <person name="Bonometti L."/>
            <person name="Westerberg I."/>
            <person name="Brannstrom I.O."/>
            <person name="Guillou S."/>
            <person name="Cros-Aarteil S."/>
            <person name="Calhoun S."/>
            <person name="Kuo A."/>
            <person name="Mondo S."/>
            <person name="Pangilinan J."/>
            <person name="Riley R."/>
            <person name="LaButti K."/>
            <person name="Andreopoulos B."/>
            <person name="Lipzen A."/>
            <person name="Chen C."/>
            <person name="Yanf M."/>
            <person name="Daum C."/>
            <person name="Ng V."/>
            <person name="Clum A."/>
            <person name="Steindorff A."/>
            <person name="Ohm R."/>
            <person name="Martin F."/>
            <person name="Silar P."/>
            <person name="Natvig D."/>
            <person name="Lalanne C."/>
            <person name="Gautier V."/>
            <person name="Ament-velasquez S.L."/>
            <person name="Kruys A."/>
            <person name="Hutchinson M.I."/>
            <person name="Powell A.J."/>
            <person name="Barry K."/>
            <person name="Miller A.N."/>
            <person name="Grigoriev I.V."/>
            <person name="Debuchy R."/>
            <person name="Gladieux P."/>
            <person name="Thoren M.H."/>
            <person name="Johannesson H."/>
        </authorList>
    </citation>
    <scope>NUCLEOTIDE SEQUENCE</scope>
    <source>
        <strain evidence="2">CBS 232.78</strain>
    </source>
</reference>
<name>A0AAE0U799_9PEZI</name>
<proteinExistence type="predicted"/>
<gene>
    <name evidence="2" type="ORF">B0H63DRAFT_21095</name>
</gene>
<comment type="caution">
    <text evidence="2">The sequence shown here is derived from an EMBL/GenBank/DDBJ whole genome shotgun (WGS) entry which is preliminary data.</text>
</comment>
<reference evidence="2" key="1">
    <citation type="journal article" date="2023" name="Mol. Phylogenet. Evol.">
        <title>Genome-scale phylogeny and comparative genomics of the fungal order Sordariales.</title>
        <authorList>
            <person name="Hensen N."/>
            <person name="Bonometti L."/>
            <person name="Westerberg I."/>
            <person name="Brannstrom I.O."/>
            <person name="Guillou S."/>
            <person name="Cros-Aarteil S."/>
            <person name="Calhoun S."/>
            <person name="Haridas S."/>
            <person name="Kuo A."/>
            <person name="Mondo S."/>
            <person name="Pangilinan J."/>
            <person name="Riley R."/>
            <person name="LaButti K."/>
            <person name="Andreopoulos B."/>
            <person name="Lipzen A."/>
            <person name="Chen C."/>
            <person name="Yan M."/>
            <person name="Daum C."/>
            <person name="Ng V."/>
            <person name="Clum A."/>
            <person name="Steindorff A."/>
            <person name="Ohm R.A."/>
            <person name="Martin F."/>
            <person name="Silar P."/>
            <person name="Natvig D.O."/>
            <person name="Lalanne C."/>
            <person name="Gautier V."/>
            <person name="Ament-Velasquez S.L."/>
            <person name="Kruys A."/>
            <person name="Hutchinson M.I."/>
            <person name="Powell A.J."/>
            <person name="Barry K."/>
            <person name="Miller A.N."/>
            <person name="Grigoriev I.V."/>
            <person name="Debuchy R."/>
            <person name="Gladieux P."/>
            <person name="Hiltunen Thoren M."/>
            <person name="Johannesson H."/>
        </authorList>
    </citation>
    <scope>NUCLEOTIDE SEQUENCE</scope>
    <source>
        <strain evidence="2">CBS 232.78</strain>
    </source>
</reference>
<dbReference type="Proteomes" id="UP001285441">
    <property type="component" value="Unassembled WGS sequence"/>
</dbReference>
<organism evidence="2 3">
    <name type="scientific">Podospora didyma</name>
    <dbReference type="NCBI Taxonomy" id="330526"/>
    <lineage>
        <taxon>Eukaryota</taxon>
        <taxon>Fungi</taxon>
        <taxon>Dikarya</taxon>
        <taxon>Ascomycota</taxon>
        <taxon>Pezizomycotina</taxon>
        <taxon>Sordariomycetes</taxon>
        <taxon>Sordariomycetidae</taxon>
        <taxon>Sordariales</taxon>
        <taxon>Podosporaceae</taxon>
        <taxon>Podospora</taxon>
    </lineage>
</organism>
<dbReference type="AlphaFoldDB" id="A0AAE0U799"/>